<protein>
    <submittedName>
        <fullName evidence="3">Uncharacterized protein</fullName>
    </submittedName>
</protein>
<feature type="compositionally biased region" description="Polar residues" evidence="1">
    <location>
        <begin position="33"/>
        <end position="53"/>
    </location>
</feature>
<evidence type="ECO:0000313" key="4">
    <source>
        <dbReference type="Proteomes" id="UP000006053"/>
    </source>
</evidence>
<dbReference type="STRING" id="756499.Desde_3011"/>
<dbReference type="AlphaFoldDB" id="I4ABH5"/>
<evidence type="ECO:0000256" key="1">
    <source>
        <dbReference type="SAM" id="MobiDB-lite"/>
    </source>
</evidence>
<sequence length="372" mass="41731" precursor="true">MKRLLLMLLLLSFAHLAGGCNDTIDTTEIEPASTASGQEDQYGQGANSGNSDQAHPDSDGEDTAAYARYRGDWKIKVNRDEDLYRMTALIEYYGSTGIHIAEVNQQEIQGSIHSVKGAPSYRQAEVAFSGVIEEGVLRTAYEDLAWGYAGTMELKFEGDHIVAKITRDGFEPSMWGIPEGEFVFVRAAATERVELSESEKADLETFLRPTAKGIMEPFEEDALTDKIMIDFACRSLALGIIDPSAFEDRVVRGADIVFAESVLDDIINRYFNSGVKEHRAYEIGTYKKGRYSVPALGGVTEYPQLQRLLRDKEHPDRYYAIVDYLLEYPGEGRKLNYQYLIKLHKSNNASHGYSIKVIKEVEDPINFALIDY</sequence>
<feature type="region of interest" description="Disordered" evidence="1">
    <location>
        <begin position="33"/>
        <end position="62"/>
    </location>
</feature>
<dbReference type="Proteomes" id="UP000006053">
    <property type="component" value="Chromosome"/>
</dbReference>
<keyword evidence="2" id="KW-0732">Signal</keyword>
<evidence type="ECO:0000313" key="3">
    <source>
        <dbReference type="EMBL" id="AFM01310.1"/>
    </source>
</evidence>
<dbReference type="EMBL" id="CP003348">
    <property type="protein sequence ID" value="AFM01310.1"/>
    <property type="molecule type" value="Genomic_DNA"/>
</dbReference>
<name>I4ABH5_DESDJ</name>
<keyword evidence="4" id="KW-1185">Reference proteome</keyword>
<dbReference type="RefSeq" id="WP_014794790.1">
    <property type="nucleotide sequence ID" value="NC_018017.1"/>
</dbReference>
<dbReference type="KEGG" id="ddh:Desde_3011"/>
<feature type="signal peptide" evidence="2">
    <location>
        <begin position="1"/>
        <end position="17"/>
    </location>
</feature>
<dbReference type="HOGENOM" id="CLU_743412_0_0_9"/>
<accession>I4ABH5</accession>
<proteinExistence type="predicted"/>
<reference evidence="3 4" key="2">
    <citation type="journal article" date="2015" name="J. Bacteriol.">
        <title>Genomic, proteomic, and biochemical analysis of the organohalide respiratory pathway in Desulfitobacterium dehalogenans.</title>
        <authorList>
            <person name="Kruse T."/>
            <person name="van de Pas B.A."/>
            <person name="Atteia A."/>
            <person name="Krab K."/>
            <person name="Hagen W.R."/>
            <person name="Goodwin L."/>
            <person name="Chain P."/>
            <person name="Boeren S."/>
            <person name="Maphosa F."/>
            <person name="Schraa G."/>
            <person name="de Vos W.M."/>
            <person name="van der Oost J."/>
            <person name="Smidt H."/>
            <person name="Stams A.J."/>
        </authorList>
    </citation>
    <scope>NUCLEOTIDE SEQUENCE [LARGE SCALE GENOMIC DNA]</scope>
    <source>
        <strain evidence="4">ATCC 51507 / DSM 9161 / JW/IU-DC1</strain>
    </source>
</reference>
<gene>
    <name evidence="3" type="ordered locus">Desde_3011</name>
</gene>
<evidence type="ECO:0000256" key="2">
    <source>
        <dbReference type="SAM" id="SignalP"/>
    </source>
</evidence>
<reference evidence="4" key="1">
    <citation type="submission" date="2012-06" db="EMBL/GenBank/DDBJ databases">
        <title>Complete sequence of Desulfitobacterium dehalogenans ATCC 51507.</title>
        <authorList>
            <person name="Lucas S."/>
            <person name="Han J."/>
            <person name="Lapidus A."/>
            <person name="Cheng J.-F."/>
            <person name="Goodwin L."/>
            <person name="Pitluck S."/>
            <person name="Peters L."/>
            <person name="Ovchinnikova G."/>
            <person name="Teshima H."/>
            <person name="Detter J.C."/>
            <person name="Han C."/>
            <person name="Tapia R."/>
            <person name="Land M."/>
            <person name="Hauser L."/>
            <person name="Kyrpides N."/>
            <person name="Ivanova N."/>
            <person name="Pagani I."/>
            <person name="Kruse T."/>
            <person name="de Vos W.M."/>
            <person name="Smidt H."/>
            <person name="Woyke T."/>
        </authorList>
    </citation>
    <scope>NUCLEOTIDE SEQUENCE [LARGE SCALE GENOMIC DNA]</scope>
    <source>
        <strain evidence="4">ATCC 51507 / DSM 9161 / JW/IU-DC1</strain>
    </source>
</reference>
<dbReference type="PROSITE" id="PS51257">
    <property type="entry name" value="PROKAR_LIPOPROTEIN"/>
    <property type="match status" value="1"/>
</dbReference>
<organism evidence="3 4">
    <name type="scientific">Desulfitobacterium dehalogenans (strain ATCC 51507 / DSM 9161 / JW/IU-DC1)</name>
    <dbReference type="NCBI Taxonomy" id="756499"/>
    <lineage>
        <taxon>Bacteria</taxon>
        <taxon>Bacillati</taxon>
        <taxon>Bacillota</taxon>
        <taxon>Clostridia</taxon>
        <taxon>Eubacteriales</taxon>
        <taxon>Desulfitobacteriaceae</taxon>
        <taxon>Desulfitobacterium</taxon>
    </lineage>
</organism>
<feature type="chain" id="PRO_5038936421" evidence="2">
    <location>
        <begin position="18"/>
        <end position="372"/>
    </location>
</feature>